<dbReference type="SUPFAM" id="SSF52218">
    <property type="entry name" value="Flavoproteins"/>
    <property type="match status" value="1"/>
</dbReference>
<dbReference type="PROSITE" id="PS50902">
    <property type="entry name" value="FLAVODOXIN_LIKE"/>
    <property type="match status" value="1"/>
</dbReference>
<reference evidence="5" key="1">
    <citation type="submission" date="2022-04" db="EMBL/GenBank/DDBJ databases">
        <authorList>
            <person name="Forde T."/>
        </authorList>
    </citation>
    <scope>NUCLEOTIDE SEQUENCE</scope>
    <source>
        <strain evidence="5">A18Y016a</strain>
        <strain evidence="6">A18Y020d</strain>
    </source>
</reference>
<proteinExistence type="predicted"/>
<dbReference type="RefSeq" id="WP_013853394.1">
    <property type="nucleotide sequence ID" value="NZ_OW659477.1"/>
</dbReference>
<keyword evidence="7" id="KW-1185">Reference proteome</keyword>
<dbReference type="Gene3D" id="3.40.50.360">
    <property type="match status" value="1"/>
</dbReference>
<dbReference type="EMBL" id="OW659477">
    <property type="protein sequence ID" value="CAH2760462.1"/>
    <property type="molecule type" value="Genomic_DNA"/>
</dbReference>
<keyword evidence="1" id="KW-0285">Flavoprotein</keyword>
<dbReference type="GeneID" id="41397076"/>
<keyword evidence="3 5" id="KW-0560">Oxidoreductase</keyword>
<dbReference type="Pfam" id="PF03358">
    <property type="entry name" value="FMN_red"/>
    <property type="match status" value="1"/>
</dbReference>
<evidence type="ECO:0000313" key="7">
    <source>
        <dbReference type="Proteomes" id="UP001154095"/>
    </source>
</evidence>
<evidence type="ECO:0000313" key="6">
    <source>
        <dbReference type="EMBL" id="CAH2763753.1"/>
    </source>
</evidence>
<evidence type="ECO:0000313" key="5">
    <source>
        <dbReference type="EMBL" id="CAH2760462.1"/>
    </source>
</evidence>
<dbReference type="AlphaFoldDB" id="A0AAU9VCD4"/>
<dbReference type="EMBL" id="OW659496">
    <property type="protein sequence ID" value="CAH2763753.1"/>
    <property type="molecule type" value="Genomic_DNA"/>
</dbReference>
<dbReference type="GO" id="GO:0016651">
    <property type="term" value="F:oxidoreductase activity, acting on NAD(P)H"/>
    <property type="evidence" value="ECO:0007669"/>
    <property type="project" value="UniProtKB-ARBA"/>
</dbReference>
<dbReference type="InterPro" id="IPR008254">
    <property type="entry name" value="Flavodoxin/NO_synth"/>
</dbReference>
<dbReference type="InterPro" id="IPR029039">
    <property type="entry name" value="Flavoprotein-like_sf"/>
</dbReference>
<name>A0AAU9VCD4_9FIRM</name>
<evidence type="ECO:0000313" key="8">
    <source>
        <dbReference type="Proteomes" id="UP001154111"/>
    </source>
</evidence>
<dbReference type="InterPro" id="IPR005025">
    <property type="entry name" value="FMN_Rdtase-like_dom"/>
</dbReference>
<dbReference type="PANTHER" id="PTHR43408:SF2">
    <property type="entry name" value="FMN REDUCTASE (NADPH)"/>
    <property type="match status" value="1"/>
</dbReference>
<evidence type="ECO:0000256" key="3">
    <source>
        <dbReference type="ARBA" id="ARBA00023002"/>
    </source>
</evidence>
<dbReference type="PANTHER" id="PTHR43408">
    <property type="entry name" value="FMN REDUCTASE (NADPH)"/>
    <property type="match status" value="1"/>
</dbReference>
<evidence type="ECO:0000256" key="2">
    <source>
        <dbReference type="ARBA" id="ARBA00022643"/>
    </source>
</evidence>
<feature type="domain" description="Flavodoxin-like" evidence="4">
    <location>
        <begin position="3"/>
        <end position="169"/>
    </location>
</feature>
<gene>
    <name evidence="5" type="ORF">ERYAMS2_00096</name>
    <name evidence="6" type="ORF">ERYAMS_01654</name>
</gene>
<evidence type="ECO:0000259" key="4">
    <source>
        <dbReference type="PROSITE" id="PS50902"/>
    </source>
</evidence>
<sequence>MKIIAITGSVAGRKTRVALDYVIQEIAKHNHTIDTEIINIGDYDLQFSDGRSVDQYNSDTQYVINSIMEADALIVGTPTYQTSIPGALKNIFDLLPMHALVDKSAGIVVTAGSPKYFLMAEQQLKPILSYMGARIVQKYVFIEDCDFDGLEIKNDNILDRLRNLGDDVICSVEHRTWVQNHPMKKDQFPYNDK</sequence>
<protein>
    <submittedName>
        <fullName evidence="5">NAD(P)H-dependent oxidoreductase</fullName>
        <ecNumber evidence="5">1.5.1.45</ecNumber>
    </submittedName>
</protein>
<dbReference type="EC" id="1.5.1.45" evidence="5"/>
<dbReference type="Proteomes" id="UP001154111">
    <property type="component" value="Chromosome"/>
</dbReference>
<dbReference type="Proteomes" id="UP001154095">
    <property type="component" value="Chromosome"/>
</dbReference>
<accession>A0AAU9VCD4</accession>
<dbReference type="InterPro" id="IPR051814">
    <property type="entry name" value="NAD(P)H-dep_FMN_reductase"/>
</dbReference>
<organism evidence="5 8">
    <name type="scientific">Erysipelothrix amsterdamensis</name>
    <dbReference type="NCBI Taxonomy" id="2929157"/>
    <lineage>
        <taxon>Bacteria</taxon>
        <taxon>Bacillati</taxon>
        <taxon>Bacillota</taxon>
        <taxon>Erysipelotrichia</taxon>
        <taxon>Erysipelotrichales</taxon>
        <taxon>Erysipelotrichaceae</taxon>
        <taxon>Erysipelothrix</taxon>
    </lineage>
</organism>
<evidence type="ECO:0000256" key="1">
    <source>
        <dbReference type="ARBA" id="ARBA00022630"/>
    </source>
</evidence>
<keyword evidence="2" id="KW-0288">FMN</keyword>
<dbReference type="GO" id="GO:0010181">
    <property type="term" value="F:FMN binding"/>
    <property type="evidence" value="ECO:0007669"/>
    <property type="project" value="InterPro"/>
</dbReference>